<proteinExistence type="predicted"/>
<reference evidence="2" key="1">
    <citation type="journal article" date="2019" name="MBio">
        <title>Virus Genomes from Deep Sea Sediments Expand the Ocean Megavirome and Support Independent Origins of Viral Gigantism.</title>
        <authorList>
            <person name="Backstrom D."/>
            <person name="Yutin N."/>
            <person name="Jorgensen S.L."/>
            <person name="Dharamshi J."/>
            <person name="Homa F."/>
            <person name="Zaremba-Niedwiedzka K."/>
            <person name="Spang A."/>
            <person name="Wolf Y.I."/>
            <person name="Koonin E.V."/>
            <person name="Ettema T.J."/>
        </authorList>
    </citation>
    <scope>NUCLEOTIDE SEQUENCE</scope>
</reference>
<accession>A0A481ZB56</accession>
<dbReference type="EMBL" id="MK500577">
    <property type="protein sequence ID" value="QBK92380.1"/>
    <property type="molecule type" value="Genomic_DNA"/>
</dbReference>
<keyword evidence="1" id="KW-0472">Membrane</keyword>
<organism evidence="2">
    <name type="scientific">Pithovirus LCPAC401</name>
    <dbReference type="NCBI Taxonomy" id="2506595"/>
    <lineage>
        <taxon>Viruses</taxon>
        <taxon>Pithoviruses</taxon>
    </lineage>
</organism>
<sequence>MGDVSSKSINFREAAILAIAIVLATAIGPLGLMFVFERDRKEPEHDVLWLITAVYLTIIVILILIITNMRK</sequence>
<name>A0A481ZB56_9VIRU</name>
<gene>
    <name evidence="2" type="ORF">LCPAC401_00180</name>
</gene>
<feature type="transmembrane region" description="Helical" evidence="1">
    <location>
        <begin position="47"/>
        <end position="66"/>
    </location>
</feature>
<protein>
    <recommendedName>
        <fullName evidence="3">Transmembrane protein</fullName>
    </recommendedName>
</protein>
<keyword evidence="1" id="KW-0812">Transmembrane</keyword>
<feature type="transmembrane region" description="Helical" evidence="1">
    <location>
        <begin position="14"/>
        <end position="35"/>
    </location>
</feature>
<evidence type="ECO:0008006" key="3">
    <source>
        <dbReference type="Google" id="ProtNLM"/>
    </source>
</evidence>
<evidence type="ECO:0000313" key="2">
    <source>
        <dbReference type="EMBL" id="QBK92380.1"/>
    </source>
</evidence>
<keyword evidence="1" id="KW-1133">Transmembrane helix</keyword>
<evidence type="ECO:0000256" key="1">
    <source>
        <dbReference type="SAM" id="Phobius"/>
    </source>
</evidence>